<dbReference type="SUPFAM" id="SSF53850">
    <property type="entry name" value="Periplasmic binding protein-like II"/>
    <property type="match status" value="1"/>
</dbReference>
<sequence length="332" mass="36075">MSAGRIDLALVEAFVLVMKSGSLTKAESLSGVSKATLSRQLTRLEELLGAQLLLRSSRRIAPTEAGRAFFARCEGLLGEVSGRLETARTEVQELTGGVSGRLTLLSDTQFSTSFVCHVVRIFLESHPNVRCQLDVANGVQAPQIGEVDCYVGSAPPDLPDLVAKLLGRLAYGLYASPQYLARHGTPQTPEALAQHRMIAMREPSGPPSPLRLVSQQASGRHVVRTEPAFETNDHWVMKTFCIDGLGIAPLPVFFAGPEVAQGVLVPVLPQWPPEARRLYCAYQRQRYMGQKLRAFVDLMARCVADIGSYNHYVGSTAAVSPSARRARPAARP</sequence>
<accession>A0A5Q0MDR8</accession>
<dbReference type="AlphaFoldDB" id="A0A5Q0MDR8"/>
<dbReference type="EMBL" id="CP045644">
    <property type="protein sequence ID" value="QFZ87801.1"/>
    <property type="molecule type" value="Genomic_DNA"/>
</dbReference>
<dbReference type="RefSeq" id="WP_153286150.1">
    <property type="nucleotide sequence ID" value="NZ_CP045644.1"/>
</dbReference>
<keyword evidence="2" id="KW-0805">Transcription regulation</keyword>
<feature type="domain" description="HTH lysR-type" evidence="5">
    <location>
        <begin position="6"/>
        <end position="63"/>
    </location>
</feature>
<dbReference type="GO" id="GO:0043565">
    <property type="term" value="F:sequence-specific DNA binding"/>
    <property type="evidence" value="ECO:0007669"/>
    <property type="project" value="TreeGrafter"/>
</dbReference>
<dbReference type="PANTHER" id="PTHR30537">
    <property type="entry name" value="HTH-TYPE TRANSCRIPTIONAL REGULATOR"/>
    <property type="match status" value="1"/>
</dbReference>
<dbReference type="PROSITE" id="PS50931">
    <property type="entry name" value="HTH_LYSR"/>
    <property type="match status" value="1"/>
</dbReference>
<evidence type="ECO:0000256" key="2">
    <source>
        <dbReference type="ARBA" id="ARBA00023015"/>
    </source>
</evidence>
<dbReference type="InterPro" id="IPR036390">
    <property type="entry name" value="WH_DNA-bd_sf"/>
</dbReference>
<reference evidence="6 7" key="1">
    <citation type="submission" date="2019-10" db="EMBL/GenBank/DDBJ databases">
        <title>Complete genome sequence of Variovorax paradoxus 5C-2.</title>
        <authorList>
            <person name="Gogoleva N.E."/>
            <person name="Balkin A.S."/>
        </authorList>
    </citation>
    <scope>NUCLEOTIDE SEQUENCE [LARGE SCALE GENOMIC DNA]</scope>
    <source>
        <strain evidence="6 7">5C-2</strain>
    </source>
</reference>
<dbReference type="Pfam" id="PF00126">
    <property type="entry name" value="HTH_1"/>
    <property type="match status" value="1"/>
</dbReference>
<dbReference type="GO" id="GO:0003700">
    <property type="term" value="F:DNA-binding transcription factor activity"/>
    <property type="evidence" value="ECO:0007669"/>
    <property type="project" value="InterPro"/>
</dbReference>
<dbReference type="InterPro" id="IPR000847">
    <property type="entry name" value="LysR_HTH_N"/>
</dbReference>
<dbReference type="InterPro" id="IPR036388">
    <property type="entry name" value="WH-like_DNA-bd_sf"/>
</dbReference>
<dbReference type="Gene3D" id="1.10.10.10">
    <property type="entry name" value="Winged helix-like DNA-binding domain superfamily/Winged helix DNA-binding domain"/>
    <property type="match status" value="1"/>
</dbReference>
<evidence type="ECO:0000256" key="4">
    <source>
        <dbReference type="ARBA" id="ARBA00023163"/>
    </source>
</evidence>
<dbReference type="InterPro" id="IPR058163">
    <property type="entry name" value="LysR-type_TF_proteobact-type"/>
</dbReference>
<dbReference type="Pfam" id="PF03466">
    <property type="entry name" value="LysR_substrate"/>
    <property type="match status" value="1"/>
</dbReference>
<protein>
    <submittedName>
        <fullName evidence="6">LysR family transcriptional regulator</fullName>
    </submittedName>
</protein>
<dbReference type="GO" id="GO:0006351">
    <property type="term" value="P:DNA-templated transcription"/>
    <property type="evidence" value="ECO:0007669"/>
    <property type="project" value="TreeGrafter"/>
</dbReference>
<evidence type="ECO:0000256" key="3">
    <source>
        <dbReference type="ARBA" id="ARBA00023125"/>
    </source>
</evidence>
<comment type="similarity">
    <text evidence="1">Belongs to the LysR transcriptional regulatory family.</text>
</comment>
<name>A0A5Q0MDR8_VARPD</name>
<keyword evidence="4" id="KW-0804">Transcription</keyword>
<organism evidence="6 7">
    <name type="scientific">Variovorax paradoxus</name>
    <dbReference type="NCBI Taxonomy" id="34073"/>
    <lineage>
        <taxon>Bacteria</taxon>
        <taxon>Pseudomonadati</taxon>
        <taxon>Pseudomonadota</taxon>
        <taxon>Betaproteobacteria</taxon>
        <taxon>Burkholderiales</taxon>
        <taxon>Comamonadaceae</taxon>
        <taxon>Variovorax</taxon>
    </lineage>
</organism>
<dbReference type="SUPFAM" id="SSF46785">
    <property type="entry name" value="Winged helix' DNA-binding domain"/>
    <property type="match status" value="1"/>
</dbReference>
<dbReference type="CDD" id="cd08422">
    <property type="entry name" value="PBP2_CrgA_like"/>
    <property type="match status" value="1"/>
</dbReference>
<keyword evidence="3" id="KW-0238">DNA-binding</keyword>
<evidence type="ECO:0000313" key="7">
    <source>
        <dbReference type="Proteomes" id="UP000326780"/>
    </source>
</evidence>
<evidence type="ECO:0000313" key="6">
    <source>
        <dbReference type="EMBL" id="QFZ87801.1"/>
    </source>
</evidence>
<dbReference type="InterPro" id="IPR005119">
    <property type="entry name" value="LysR_subst-bd"/>
</dbReference>
<evidence type="ECO:0000256" key="1">
    <source>
        <dbReference type="ARBA" id="ARBA00009437"/>
    </source>
</evidence>
<dbReference type="Proteomes" id="UP000326780">
    <property type="component" value="Chromosome"/>
</dbReference>
<dbReference type="Gene3D" id="3.40.190.290">
    <property type="match status" value="1"/>
</dbReference>
<gene>
    <name evidence="6" type="ORF">GFK26_29980</name>
</gene>
<dbReference type="PANTHER" id="PTHR30537:SF5">
    <property type="entry name" value="HTH-TYPE TRANSCRIPTIONAL ACTIVATOR TTDR-RELATED"/>
    <property type="match status" value="1"/>
</dbReference>
<evidence type="ECO:0000259" key="5">
    <source>
        <dbReference type="PROSITE" id="PS50931"/>
    </source>
</evidence>
<proteinExistence type="inferred from homology"/>